<proteinExistence type="predicted"/>
<feature type="region of interest" description="Disordered" evidence="1">
    <location>
        <begin position="1"/>
        <end position="23"/>
    </location>
</feature>
<protein>
    <submittedName>
        <fullName evidence="2">Uncharacterized protein</fullName>
    </submittedName>
</protein>
<gene>
    <name evidence="2" type="ORF">SSX86_030087</name>
</gene>
<reference evidence="2 3" key="1">
    <citation type="submission" date="2024-04" db="EMBL/GenBank/DDBJ databases">
        <title>The reference genome of an endangered Asteraceae, Deinandra increscens subsp. villosa, native to the Central Coast of California.</title>
        <authorList>
            <person name="Guilliams M."/>
            <person name="Hasenstab-Lehman K."/>
            <person name="Meyer R."/>
            <person name="Mcevoy S."/>
        </authorList>
    </citation>
    <scope>NUCLEOTIDE SEQUENCE [LARGE SCALE GENOMIC DNA]</scope>
    <source>
        <tissue evidence="2">Leaf</tissue>
    </source>
</reference>
<dbReference type="Proteomes" id="UP001408789">
    <property type="component" value="Unassembled WGS sequence"/>
</dbReference>
<dbReference type="EMBL" id="JBCNJP010000027">
    <property type="protein sequence ID" value="KAK9053453.1"/>
    <property type="molecule type" value="Genomic_DNA"/>
</dbReference>
<keyword evidence="3" id="KW-1185">Reference proteome</keyword>
<sequence>MPIKISPSRPSQPPQRVHRSNGRDLRADVLIRNISGDQPMWYFTVINKLDKVQRSLQTYRAFLMVKKLNRNNSRRVCNNSQICCKGICNKGFQMDQQKQLFQQQRVMPEASSASLDSTALTLNGGDWQEEIYQKITIVYLAIFFIRYTLHELSYKSTGYTLHGMRQKSTGLRIHFLFSAPIPLELTDKNAI</sequence>
<name>A0AAP0CHJ2_9ASTR</name>
<evidence type="ECO:0000313" key="2">
    <source>
        <dbReference type="EMBL" id="KAK9053453.1"/>
    </source>
</evidence>
<accession>A0AAP0CHJ2</accession>
<organism evidence="2 3">
    <name type="scientific">Deinandra increscens subsp. villosa</name>
    <dbReference type="NCBI Taxonomy" id="3103831"/>
    <lineage>
        <taxon>Eukaryota</taxon>
        <taxon>Viridiplantae</taxon>
        <taxon>Streptophyta</taxon>
        <taxon>Embryophyta</taxon>
        <taxon>Tracheophyta</taxon>
        <taxon>Spermatophyta</taxon>
        <taxon>Magnoliopsida</taxon>
        <taxon>eudicotyledons</taxon>
        <taxon>Gunneridae</taxon>
        <taxon>Pentapetalae</taxon>
        <taxon>asterids</taxon>
        <taxon>campanulids</taxon>
        <taxon>Asterales</taxon>
        <taxon>Asteraceae</taxon>
        <taxon>Asteroideae</taxon>
        <taxon>Heliantheae alliance</taxon>
        <taxon>Madieae</taxon>
        <taxon>Madiinae</taxon>
        <taxon>Deinandra</taxon>
    </lineage>
</organism>
<comment type="caution">
    <text evidence="2">The sequence shown here is derived from an EMBL/GenBank/DDBJ whole genome shotgun (WGS) entry which is preliminary data.</text>
</comment>
<dbReference type="AlphaFoldDB" id="A0AAP0CHJ2"/>
<evidence type="ECO:0000313" key="3">
    <source>
        <dbReference type="Proteomes" id="UP001408789"/>
    </source>
</evidence>
<evidence type="ECO:0000256" key="1">
    <source>
        <dbReference type="SAM" id="MobiDB-lite"/>
    </source>
</evidence>